<dbReference type="InterPro" id="IPR027410">
    <property type="entry name" value="TCP-1-like_intermed_sf"/>
</dbReference>
<evidence type="ECO:0000313" key="10">
    <source>
        <dbReference type="EMBL" id="ESU42591.1"/>
    </source>
</evidence>
<dbReference type="NCBIfam" id="NF041082">
    <property type="entry name" value="thermosome_alpha"/>
    <property type="match status" value="1"/>
</dbReference>
<dbReference type="VEuPathDB" id="GiardiaDB:GL50803_0091919"/>
<dbReference type="InterPro" id="IPR027409">
    <property type="entry name" value="GroEL-like_apical_dom_sf"/>
</dbReference>
<keyword evidence="4" id="KW-0963">Cytoplasm</keyword>
<dbReference type="PANTHER" id="PTHR11353">
    <property type="entry name" value="CHAPERONIN"/>
    <property type="match status" value="1"/>
</dbReference>
<keyword evidence="5 9" id="KW-0547">Nucleotide-binding</keyword>
<dbReference type="OrthoDB" id="496at2759"/>
<keyword evidence="7 9" id="KW-0143">Chaperone</keyword>
<dbReference type="PRINTS" id="PR00304">
    <property type="entry name" value="TCOMPLEXTCP1"/>
</dbReference>
<dbReference type="Gene3D" id="3.50.7.10">
    <property type="entry name" value="GroEL"/>
    <property type="match status" value="1"/>
</dbReference>
<name>V6TV32_GIAIN</name>
<dbReference type="InterPro" id="IPR002423">
    <property type="entry name" value="Cpn60/GroEL/TCP-1"/>
</dbReference>
<dbReference type="Gene3D" id="1.10.560.10">
    <property type="entry name" value="GroEL-like equatorial domain"/>
    <property type="match status" value="1"/>
</dbReference>
<keyword evidence="6 9" id="KW-0067">ATP-binding</keyword>
<dbReference type="PROSITE" id="PS00751">
    <property type="entry name" value="TCP1_2"/>
    <property type="match status" value="1"/>
</dbReference>
<comment type="subcellular location">
    <subcellularLocation>
        <location evidence="1">Cytoplasm</location>
    </subcellularLocation>
</comment>
<gene>
    <name evidence="10" type="ORF">GSB_91919</name>
</gene>
<evidence type="ECO:0000256" key="1">
    <source>
        <dbReference type="ARBA" id="ARBA00004496"/>
    </source>
</evidence>
<protein>
    <recommendedName>
        <fullName evidence="3">T-complex protein 1 subunit alpha</fullName>
    </recommendedName>
    <alternativeName>
        <fullName evidence="8">CCT-alpha</fullName>
    </alternativeName>
</protein>
<dbReference type="GO" id="GO:0016887">
    <property type="term" value="F:ATP hydrolysis activity"/>
    <property type="evidence" value="ECO:0007669"/>
    <property type="project" value="InterPro"/>
</dbReference>
<dbReference type="Gene3D" id="3.30.260.10">
    <property type="entry name" value="TCP-1-like chaperonin intermediate domain"/>
    <property type="match status" value="1"/>
</dbReference>
<dbReference type="GO" id="GO:0051082">
    <property type="term" value="F:unfolded protein binding"/>
    <property type="evidence" value="ECO:0007669"/>
    <property type="project" value="InterPro"/>
</dbReference>
<dbReference type="InterPro" id="IPR027413">
    <property type="entry name" value="GROEL-like_equatorial_sf"/>
</dbReference>
<organism evidence="10 11">
    <name type="scientific">Giardia intestinalis</name>
    <name type="common">Giardia lamblia</name>
    <dbReference type="NCBI Taxonomy" id="5741"/>
    <lineage>
        <taxon>Eukaryota</taxon>
        <taxon>Metamonada</taxon>
        <taxon>Diplomonadida</taxon>
        <taxon>Hexamitidae</taxon>
        <taxon>Giardiinae</taxon>
        <taxon>Giardia</taxon>
    </lineage>
</organism>
<dbReference type="CDD" id="cd03335">
    <property type="entry name" value="TCP1_alpha"/>
    <property type="match status" value="1"/>
</dbReference>
<sequence>MNCMTSNAIFLPGELNSGNSVRKENIAATTALAGIVRTTLGPTGMDKMLIDSMGEVTVTNDGATILQKLNVAHPAAKILVELSSLQDKEIGDGTTSVVIFASEFLKEADELIGRNMHPTIVIDGYQLALKKALNYIEKRLKVNASALTRDNFLNVALTSLSSKIVSLTAEHFANIVVDAVLAVKHTTETGIVKYPIKSIGILKAHGGAARESYLVKGFALHQSRASLQMPSSVKAARIALLDFNLQQQRLAVGTQILITDASKMEGVRQMENDIVKKRIEVLLAAGATVVFTTGGIDDMAQKYLVEQGIMGVRRIPADDMKRIAKVTGGEILGTLADLDGEETLSPSCLGFAEEVAEERIADDNIIFIRGGKGRATGSIVLRGPNVHMVEEMERSVHDALCAVSKTLESDAVVAGGGCIETALSAYLEEVARSIDNKTQLAVMAFSRALLAIPRQLAVNSALDATQLVAELRAVHARAILKETPAEEKEKLRHYGLDLQNGTICDNVTAGVLEPMFNKMKSLSFAVEAAVTVLRIDDSIRLNPEQQQSVQDYH</sequence>
<dbReference type="SUPFAM" id="SSF48592">
    <property type="entry name" value="GroEL equatorial domain-like"/>
    <property type="match status" value="1"/>
</dbReference>
<dbReference type="InterPro" id="IPR002194">
    <property type="entry name" value="Chaperonin_TCP-1_CS"/>
</dbReference>
<comment type="similarity">
    <text evidence="2 9">Belongs to the TCP-1 chaperonin family.</text>
</comment>
<dbReference type="eggNOG" id="KOG0360">
    <property type="taxonomic scope" value="Eukaryota"/>
</dbReference>
<dbReference type="InterPro" id="IPR017998">
    <property type="entry name" value="Chaperone_TCP-1"/>
</dbReference>
<dbReference type="SUPFAM" id="SSF54849">
    <property type="entry name" value="GroEL-intermediate domain like"/>
    <property type="match status" value="1"/>
</dbReference>
<evidence type="ECO:0000256" key="3">
    <source>
        <dbReference type="ARBA" id="ARBA00014424"/>
    </source>
</evidence>
<evidence type="ECO:0000256" key="9">
    <source>
        <dbReference type="RuleBase" id="RU004187"/>
    </source>
</evidence>
<evidence type="ECO:0000256" key="2">
    <source>
        <dbReference type="ARBA" id="ARBA00008020"/>
    </source>
</evidence>
<dbReference type="GO" id="GO:0005737">
    <property type="term" value="C:cytoplasm"/>
    <property type="evidence" value="ECO:0007669"/>
    <property type="project" value="UniProtKB-SubCell"/>
</dbReference>
<dbReference type="InterPro" id="IPR053374">
    <property type="entry name" value="TCP-1_chaperonin"/>
</dbReference>
<dbReference type="NCBIfam" id="NF041083">
    <property type="entry name" value="thermosome_beta"/>
    <property type="match status" value="1"/>
</dbReference>
<dbReference type="PROSITE" id="PS00995">
    <property type="entry name" value="TCP1_3"/>
    <property type="match status" value="1"/>
</dbReference>
<evidence type="ECO:0000313" key="11">
    <source>
        <dbReference type="Proteomes" id="UP000018040"/>
    </source>
</evidence>
<dbReference type="SUPFAM" id="SSF52029">
    <property type="entry name" value="GroEL apical domain-like"/>
    <property type="match status" value="1"/>
</dbReference>
<reference evidence="10 11" key="2">
    <citation type="journal article" date="2013" name="Genome Biol. Evol.">
        <title>Genome sequencing of Giardia lamblia genotypes A2 and B isolates (DH and GS) and comparative analysis with the genomes of genotypes A1 and E (WB and Pig).</title>
        <authorList>
            <person name="Adam R.D."/>
            <person name="Dahlstrom E.W."/>
            <person name="Martens C.A."/>
            <person name="Bruno D.P."/>
            <person name="Barbian K.D."/>
            <person name="Ricklefs S.M."/>
            <person name="Hernandez M.M."/>
            <person name="Narla N.P."/>
            <person name="Patel R.B."/>
            <person name="Porcella S.F."/>
            <person name="Nash T.E."/>
        </authorList>
    </citation>
    <scope>NUCLEOTIDE SEQUENCE [LARGE SCALE GENOMIC DNA]</scope>
    <source>
        <strain evidence="10 11">GS</strain>
    </source>
</reference>
<dbReference type="Pfam" id="PF00118">
    <property type="entry name" value="Cpn60_TCP1"/>
    <property type="match status" value="1"/>
</dbReference>
<evidence type="ECO:0000256" key="4">
    <source>
        <dbReference type="ARBA" id="ARBA00022490"/>
    </source>
</evidence>
<dbReference type="VEuPathDB" id="GiardiaDB:GL50581_1189"/>
<comment type="caution">
    <text evidence="10">The sequence shown here is derived from an EMBL/GenBank/DDBJ whole genome shotgun (WGS) entry which is preliminary data.</text>
</comment>
<dbReference type="Proteomes" id="UP000018040">
    <property type="component" value="Unassembled WGS sequence"/>
</dbReference>
<evidence type="ECO:0000256" key="8">
    <source>
        <dbReference type="ARBA" id="ARBA00030049"/>
    </source>
</evidence>
<dbReference type="GO" id="GO:0140662">
    <property type="term" value="F:ATP-dependent protein folding chaperone"/>
    <property type="evidence" value="ECO:0007669"/>
    <property type="project" value="InterPro"/>
</dbReference>
<dbReference type="NCBIfam" id="TIGR02340">
    <property type="entry name" value="chap_CCT_alpha"/>
    <property type="match status" value="1"/>
</dbReference>
<evidence type="ECO:0000256" key="7">
    <source>
        <dbReference type="ARBA" id="ARBA00023186"/>
    </source>
</evidence>
<dbReference type="PROSITE" id="PS00750">
    <property type="entry name" value="TCP1_1"/>
    <property type="match status" value="1"/>
</dbReference>
<dbReference type="EMBL" id="AHHH01000077">
    <property type="protein sequence ID" value="ESU42591.1"/>
    <property type="molecule type" value="Genomic_DNA"/>
</dbReference>
<evidence type="ECO:0000256" key="6">
    <source>
        <dbReference type="ARBA" id="ARBA00022840"/>
    </source>
</evidence>
<dbReference type="InterPro" id="IPR054827">
    <property type="entry name" value="thermosome_alpha"/>
</dbReference>
<proteinExistence type="inferred from homology"/>
<dbReference type="VEuPathDB" id="GiardiaDB:QR46_2728"/>
<dbReference type="AlphaFoldDB" id="V6TV32"/>
<accession>V6TV32</accession>
<dbReference type="InterPro" id="IPR012715">
    <property type="entry name" value="Chap_CCT_alpha"/>
</dbReference>
<dbReference type="VEuPathDB" id="GiardiaDB:DHA2_91919"/>
<dbReference type="GO" id="GO:0005524">
    <property type="term" value="F:ATP binding"/>
    <property type="evidence" value="ECO:0007669"/>
    <property type="project" value="UniProtKB-KW"/>
</dbReference>
<reference evidence="11" key="1">
    <citation type="submission" date="2012-02" db="EMBL/GenBank/DDBJ databases">
        <title>Genome sequencing of Giardia lamblia Genotypes A2 and B isolates (DH and GS) and comparative analysis with the genomes of Genotypes A1 and E (WB and Pig).</title>
        <authorList>
            <person name="Adam R."/>
            <person name="Dahlstrom E."/>
            <person name="Martens C."/>
            <person name="Bruno D."/>
            <person name="Barbian K."/>
            <person name="Porcella S.F."/>
            <person name="Nash T."/>
        </authorList>
    </citation>
    <scope>NUCLEOTIDE SEQUENCE</scope>
    <source>
        <strain evidence="11">GS</strain>
    </source>
</reference>
<evidence type="ECO:0000256" key="5">
    <source>
        <dbReference type="ARBA" id="ARBA00022741"/>
    </source>
</evidence>